<evidence type="ECO:0000256" key="4">
    <source>
        <dbReference type="ARBA" id="ARBA00022496"/>
    </source>
</evidence>
<comment type="subcellular location">
    <subcellularLocation>
        <location evidence="1">Cell outer membrane</location>
        <topology evidence="1">Multi-pass membrane protein</topology>
    </subcellularLocation>
</comment>
<dbReference type="AlphaFoldDB" id="A0A9X9YC37"/>
<accession>A0A9X9YC37</accession>
<evidence type="ECO:0000256" key="2">
    <source>
        <dbReference type="ARBA" id="ARBA00022448"/>
    </source>
</evidence>
<sequence length="155" mass="17238">MAAAVNPVAGLKLWGNVAFVQSRFIDFTYVDGNGDFQSYSGKTPPNVPNFIANAGASYRFDTKLPVEIGGLVRHVGDRFNFQDNLVTMDAYTIFDAYAFVDIPKAYFPGVDQTRISFRVRNLTNKLYAAWGDPGYTDQIILGAPRSYEVAASFKW</sequence>
<dbReference type="GO" id="GO:0006826">
    <property type="term" value="P:iron ion transport"/>
    <property type="evidence" value="ECO:0007669"/>
    <property type="project" value="UniProtKB-KW"/>
</dbReference>
<dbReference type="PANTHER" id="PTHR32552">
    <property type="entry name" value="FERRICHROME IRON RECEPTOR-RELATED"/>
    <property type="match status" value="1"/>
</dbReference>
<proteinExistence type="predicted"/>
<evidence type="ECO:0000256" key="1">
    <source>
        <dbReference type="ARBA" id="ARBA00004571"/>
    </source>
</evidence>
<evidence type="ECO:0000256" key="9">
    <source>
        <dbReference type="ARBA" id="ARBA00023136"/>
    </source>
</evidence>
<keyword evidence="5" id="KW-0812">Transmembrane</keyword>
<dbReference type="KEGG" id="bban:J4G43_017505"/>
<keyword evidence="9" id="KW-0472">Membrane</keyword>
<dbReference type="RefSeq" id="WP_225005722.1">
    <property type="nucleotide sequence ID" value="NZ_CP086136.1"/>
</dbReference>
<keyword evidence="6" id="KW-0408">Iron</keyword>
<dbReference type="GO" id="GO:0009279">
    <property type="term" value="C:cell outer membrane"/>
    <property type="evidence" value="ECO:0007669"/>
    <property type="project" value="UniProtKB-SubCell"/>
</dbReference>
<evidence type="ECO:0000313" key="13">
    <source>
        <dbReference type="Proteomes" id="UP000664702"/>
    </source>
</evidence>
<keyword evidence="8" id="KW-0798">TonB box</keyword>
<evidence type="ECO:0000259" key="11">
    <source>
        <dbReference type="Pfam" id="PF00593"/>
    </source>
</evidence>
<evidence type="ECO:0000256" key="7">
    <source>
        <dbReference type="ARBA" id="ARBA00023065"/>
    </source>
</evidence>
<dbReference type="EMBL" id="CP086136">
    <property type="protein sequence ID" value="UEM17481.1"/>
    <property type="molecule type" value="Genomic_DNA"/>
</dbReference>
<evidence type="ECO:0000313" key="12">
    <source>
        <dbReference type="EMBL" id="UEM17481.1"/>
    </source>
</evidence>
<keyword evidence="12" id="KW-0675">Receptor</keyword>
<keyword evidence="7" id="KW-0406">Ion transport</keyword>
<dbReference type="Proteomes" id="UP000664702">
    <property type="component" value="Chromosome"/>
</dbReference>
<gene>
    <name evidence="12" type="ORF">J4G43_017505</name>
</gene>
<keyword evidence="4" id="KW-0410">Iron transport</keyword>
<evidence type="ECO:0000256" key="5">
    <source>
        <dbReference type="ARBA" id="ARBA00022692"/>
    </source>
</evidence>
<evidence type="ECO:0000256" key="10">
    <source>
        <dbReference type="ARBA" id="ARBA00023237"/>
    </source>
</evidence>
<reference evidence="12 13" key="1">
    <citation type="journal article" date="2022" name="Int. J. Syst. Evol. Microbiol.">
        <title>Strains of Bradyrhizobium barranii sp. nov. associated with legumes native to Canada are symbionts of soybeans and belong to different subspecies (subsp. barranii subsp. nov. and subsp. apii subsp. nov.) and symbiovars (sv. glycinearum and sv. septentrionale).</title>
        <authorList>
            <person name="Bromfield E.S.P."/>
            <person name="Cloutier S."/>
            <person name="Wasai-Hara S."/>
            <person name="Minamisawa K."/>
        </authorList>
    </citation>
    <scope>NUCLEOTIDE SEQUENCE [LARGE SCALE GENOMIC DNA]</scope>
    <source>
        <strain evidence="12 13">144S4</strain>
    </source>
</reference>
<evidence type="ECO:0000256" key="8">
    <source>
        <dbReference type="ARBA" id="ARBA00023077"/>
    </source>
</evidence>
<dbReference type="Pfam" id="PF00593">
    <property type="entry name" value="TonB_dep_Rec_b-barrel"/>
    <property type="match status" value="1"/>
</dbReference>
<dbReference type="InterPro" id="IPR039426">
    <property type="entry name" value="TonB-dep_rcpt-like"/>
</dbReference>
<keyword evidence="2" id="KW-0813">Transport</keyword>
<dbReference type="SUPFAM" id="SSF56935">
    <property type="entry name" value="Porins"/>
    <property type="match status" value="1"/>
</dbReference>
<keyword evidence="3" id="KW-1134">Transmembrane beta strand</keyword>
<evidence type="ECO:0000256" key="3">
    <source>
        <dbReference type="ARBA" id="ARBA00022452"/>
    </source>
</evidence>
<organism evidence="12 13">
    <name type="scientific">Bradyrhizobium barranii subsp. barranii</name>
    <dbReference type="NCBI Taxonomy" id="2823807"/>
    <lineage>
        <taxon>Bacteria</taxon>
        <taxon>Pseudomonadati</taxon>
        <taxon>Pseudomonadota</taxon>
        <taxon>Alphaproteobacteria</taxon>
        <taxon>Hyphomicrobiales</taxon>
        <taxon>Nitrobacteraceae</taxon>
        <taxon>Bradyrhizobium</taxon>
        <taxon>Bradyrhizobium barranii</taxon>
    </lineage>
</organism>
<dbReference type="Gene3D" id="2.40.170.20">
    <property type="entry name" value="TonB-dependent receptor, beta-barrel domain"/>
    <property type="match status" value="1"/>
</dbReference>
<keyword evidence="10" id="KW-0998">Cell outer membrane</keyword>
<dbReference type="PANTHER" id="PTHR32552:SF81">
    <property type="entry name" value="TONB-DEPENDENT OUTER MEMBRANE RECEPTOR"/>
    <property type="match status" value="1"/>
</dbReference>
<dbReference type="InterPro" id="IPR036942">
    <property type="entry name" value="Beta-barrel_TonB_sf"/>
</dbReference>
<feature type="domain" description="TonB-dependent receptor-like beta-barrel" evidence="11">
    <location>
        <begin position="25"/>
        <end position="122"/>
    </location>
</feature>
<dbReference type="InterPro" id="IPR000531">
    <property type="entry name" value="Beta-barrel_TonB"/>
</dbReference>
<evidence type="ECO:0000256" key="6">
    <source>
        <dbReference type="ARBA" id="ARBA00023004"/>
    </source>
</evidence>
<name>A0A9X9YC37_9BRAD</name>
<protein>
    <submittedName>
        <fullName evidence="12">TonB-dependent receptor</fullName>
    </submittedName>
</protein>